<evidence type="ECO:0000256" key="1">
    <source>
        <dbReference type="ARBA" id="ARBA00022729"/>
    </source>
</evidence>
<dbReference type="RefSeq" id="WP_097070641.1">
    <property type="nucleotide sequence ID" value="NZ_OBMT01000010.1"/>
</dbReference>
<gene>
    <name evidence="4" type="ORF">SAMN05877831_11043</name>
</gene>
<proteinExistence type="predicted"/>
<organism evidence="4 5">
    <name type="scientific">Rhodobacter maris</name>
    <dbReference type="NCBI Taxonomy" id="446682"/>
    <lineage>
        <taxon>Bacteria</taxon>
        <taxon>Pseudomonadati</taxon>
        <taxon>Pseudomonadota</taxon>
        <taxon>Alphaproteobacteria</taxon>
        <taxon>Rhodobacterales</taxon>
        <taxon>Rhodobacter group</taxon>
        <taxon>Rhodobacter</taxon>
    </lineage>
</organism>
<evidence type="ECO:0000256" key="2">
    <source>
        <dbReference type="SAM" id="SignalP"/>
    </source>
</evidence>
<keyword evidence="1 2" id="KW-0732">Signal</keyword>
<name>A0A285SVR4_9RHOB</name>
<dbReference type="SMART" id="SM00062">
    <property type="entry name" value="PBPb"/>
    <property type="match status" value="1"/>
</dbReference>
<dbReference type="Proteomes" id="UP000219111">
    <property type="component" value="Unassembled WGS sequence"/>
</dbReference>
<dbReference type="EMBL" id="OBMT01000010">
    <property type="protein sequence ID" value="SOC12704.1"/>
    <property type="molecule type" value="Genomic_DNA"/>
</dbReference>
<dbReference type="PANTHER" id="PTHR35936:SF17">
    <property type="entry name" value="ARGININE-BINDING EXTRACELLULAR PROTEIN ARTP"/>
    <property type="match status" value="1"/>
</dbReference>
<evidence type="ECO:0000313" key="4">
    <source>
        <dbReference type="EMBL" id="SOC12704.1"/>
    </source>
</evidence>
<dbReference type="OrthoDB" id="9807134at2"/>
<feature type="domain" description="Solute-binding protein family 3/N-terminal" evidence="3">
    <location>
        <begin position="26"/>
        <end position="256"/>
    </location>
</feature>
<accession>A0A285SVR4</accession>
<keyword evidence="5" id="KW-1185">Reference proteome</keyword>
<feature type="signal peptide" evidence="2">
    <location>
        <begin position="1"/>
        <end position="22"/>
    </location>
</feature>
<dbReference type="PANTHER" id="PTHR35936">
    <property type="entry name" value="MEMBRANE-BOUND LYTIC MUREIN TRANSGLYCOSYLASE F"/>
    <property type="match status" value="1"/>
</dbReference>
<evidence type="ECO:0000313" key="5">
    <source>
        <dbReference type="Proteomes" id="UP000219111"/>
    </source>
</evidence>
<dbReference type="SUPFAM" id="SSF53850">
    <property type="entry name" value="Periplasmic binding protein-like II"/>
    <property type="match status" value="1"/>
</dbReference>
<dbReference type="InterPro" id="IPR001638">
    <property type="entry name" value="Solute-binding_3/MltF_N"/>
</dbReference>
<sequence>MKKQIVTLLVAGLAAVSGATVAAADPVKVGIAAEPYPPFTVPDAAGNWSGWEIDFMNAVCAQAKLDCVLTPVAWDGIIPALTSGKIDMIIASMSVTPERKQVIDFTDGYYRSKAVVIGLKDMTFDATPAALADKILGVQVGTIHQAYAQKHFAPEGTTLREYQTQDEANADLAAGRVDAVQADEITLRDFLASEAGQACCDLKGVVESDPEIMAEDAGIGLRKEDTELKDKLNAAIKAIRENGTYAAFNAKYFDFDIY</sequence>
<dbReference type="Gene3D" id="3.40.190.10">
    <property type="entry name" value="Periplasmic binding protein-like II"/>
    <property type="match status" value="2"/>
</dbReference>
<feature type="chain" id="PRO_5012041039" evidence="2">
    <location>
        <begin position="23"/>
        <end position="258"/>
    </location>
</feature>
<evidence type="ECO:0000259" key="3">
    <source>
        <dbReference type="SMART" id="SM00062"/>
    </source>
</evidence>
<dbReference type="Pfam" id="PF00497">
    <property type="entry name" value="SBP_bac_3"/>
    <property type="match status" value="1"/>
</dbReference>
<reference evidence="5" key="1">
    <citation type="submission" date="2017-08" db="EMBL/GenBank/DDBJ databases">
        <authorList>
            <person name="Varghese N."/>
            <person name="Submissions S."/>
        </authorList>
    </citation>
    <scope>NUCLEOTIDE SEQUENCE [LARGE SCALE GENOMIC DNA]</scope>
    <source>
        <strain evidence="5">JA276</strain>
    </source>
</reference>
<dbReference type="AlphaFoldDB" id="A0A285SVR4"/>
<protein>
    <submittedName>
        <fullName evidence="4">Amino acid ABC transporter substrate-binding protein (PAAT family)</fullName>
    </submittedName>
</protein>